<evidence type="ECO:0000256" key="2">
    <source>
        <dbReference type="ARBA" id="ARBA00007783"/>
    </source>
</evidence>
<dbReference type="GO" id="GO:0140359">
    <property type="term" value="F:ABC-type transporter activity"/>
    <property type="evidence" value="ECO:0007669"/>
    <property type="project" value="InterPro"/>
</dbReference>
<protein>
    <recommendedName>
        <fullName evidence="9">Transport permease protein</fullName>
    </recommendedName>
</protein>
<feature type="transmembrane region" description="Helical" evidence="9">
    <location>
        <begin position="175"/>
        <end position="193"/>
    </location>
</feature>
<evidence type="ECO:0000256" key="5">
    <source>
        <dbReference type="ARBA" id="ARBA00022519"/>
    </source>
</evidence>
<name>A0A075NTT5_9ALTE</name>
<keyword evidence="8 9" id="KW-0472">Membrane</keyword>
<dbReference type="InterPro" id="IPR047817">
    <property type="entry name" value="ABC2_TM_bact-type"/>
</dbReference>
<evidence type="ECO:0000256" key="9">
    <source>
        <dbReference type="RuleBase" id="RU361157"/>
    </source>
</evidence>
<dbReference type="GO" id="GO:0043190">
    <property type="term" value="C:ATP-binding cassette (ABC) transporter complex"/>
    <property type="evidence" value="ECO:0007669"/>
    <property type="project" value="InterPro"/>
</dbReference>
<dbReference type="InterPro" id="IPR013525">
    <property type="entry name" value="ABC2_TM"/>
</dbReference>
<dbReference type="GO" id="GO:0015920">
    <property type="term" value="P:lipopolysaccharide transport"/>
    <property type="evidence" value="ECO:0007669"/>
    <property type="project" value="TreeGrafter"/>
</dbReference>
<dbReference type="KEGG" id="aal:EP13_04630"/>
<proteinExistence type="inferred from homology"/>
<evidence type="ECO:0000256" key="7">
    <source>
        <dbReference type="ARBA" id="ARBA00022989"/>
    </source>
</evidence>
<dbReference type="InterPro" id="IPR000412">
    <property type="entry name" value="ABC_2_transport"/>
</dbReference>
<dbReference type="RefSeq" id="WP_044056247.1">
    <property type="nucleotide sequence ID" value="NZ_CBCSKJ010000001.1"/>
</dbReference>
<organism evidence="11 12">
    <name type="scientific">Alteromonas australica</name>
    <dbReference type="NCBI Taxonomy" id="589873"/>
    <lineage>
        <taxon>Bacteria</taxon>
        <taxon>Pseudomonadati</taxon>
        <taxon>Pseudomonadota</taxon>
        <taxon>Gammaproteobacteria</taxon>
        <taxon>Alteromonadales</taxon>
        <taxon>Alteromonadaceae</taxon>
        <taxon>Alteromonas/Salinimonas group</taxon>
        <taxon>Alteromonas</taxon>
    </lineage>
</organism>
<keyword evidence="5" id="KW-0997">Cell inner membrane</keyword>
<dbReference type="GeneID" id="78254215"/>
<evidence type="ECO:0000256" key="1">
    <source>
        <dbReference type="ARBA" id="ARBA00004429"/>
    </source>
</evidence>
<dbReference type="PROSITE" id="PS51012">
    <property type="entry name" value="ABC_TM2"/>
    <property type="match status" value="1"/>
</dbReference>
<dbReference type="eggNOG" id="COG1682">
    <property type="taxonomic scope" value="Bacteria"/>
</dbReference>
<feature type="transmembrane region" description="Helical" evidence="9">
    <location>
        <begin position="31"/>
        <end position="50"/>
    </location>
</feature>
<gene>
    <name evidence="11" type="ORF">EP13_04630</name>
</gene>
<comment type="similarity">
    <text evidence="2 9">Belongs to the ABC-2 integral membrane protein family.</text>
</comment>
<comment type="subcellular location">
    <subcellularLocation>
        <location evidence="1 9">Cell inner membrane</location>
        <topology evidence="1 9">Multi-pass membrane protein</topology>
    </subcellularLocation>
</comment>
<evidence type="ECO:0000259" key="10">
    <source>
        <dbReference type="PROSITE" id="PS51012"/>
    </source>
</evidence>
<dbReference type="PRINTS" id="PR00164">
    <property type="entry name" value="ABC2TRNSPORT"/>
</dbReference>
<dbReference type="EMBL" id="CP008849">
    <property type="protein sequence ID" value="AIF98039.1"/>
    <property type="molecule type" value="Genomic_DNA"/>
</dbReference>
<keyword evidence="7 9" id="KW-1133">Transmembrane helix</keyword>
<evidence type="ECO:0000256" key="4">
    <source>
        <dbReference type="ARBA" id="ARBA00022475"/>
    </source>
</evidence>
<evidence type="ECO:0000313" key="11">
    <source>
        <dbReference type="EMBL" id="AIF98039.1"/>
    </source>
</evidence>
<keyword evidence="4 9" id="KW-1003">Cell membrane</keyword>
<evidence type="ECO:0000256" key="6">
    <source>
        <dbReference type="ARBA" id="ARBA00022692"/>
    </source>
</evidence>
<evidence type="ECO:0000256" key="8">
    <source>
        <dbReference type="ARBA" id="ARBA00023136"/>
    </source>
</evidence>
<feature type="transmembrane region" description="Helical" evidence="9">
    <location>
        <begin position="144"/>
        <end position="168"/>
    </location>
</feature>
<evidence type="ECO:0000256" key="3">
    <source>
        <dbReference type="ARBA" id="ARBA00022448"/>
    </source>
</evidence>
<keyword evidence="6 9" id="KW-0812">Transmembrane</keyword>
<dbReference type="PANTHER" id="PTHR30413:SF8">
    <property type="entry name" value="TRANSPORT PERMEASE PROTEIN"/>
    <property type="match status" value="1"/>
</dbReference>
<dbReference type="Pfam" id="PF01061">
    <property type="entry name" value="ABC2_membrane"/>
    <property type="match status" value="1"/>
</dbReference>
<feature type="transmembrane region" description="Helical" evidence="9">
    <location>
        <begin position="106"/>
        <end position="132"/>
    </location>
</feature>
<keyword evidence="3 9" id="KW-0813">Transport</keyword>
<sequence>MVTFKAQLYAWRSVIFALFLRELQSKFNDKFGLGWAFLEPFVFIFALSFFRSILRPGDVHSIPLFIFMMIGLMGLQSLTSCLNSVSTSIKRNKPLYAFRQVQPISAILTAGFLEFSIKVIVVALLALALYLIGEGFAIHDPLLLISLFALLWIFSISLGLIFAIAAAFVPEVNKIKALLTRPLIFISCVFFSLQDLPEKFWPYLTWNPLVHFNELARYACFESYGVKGVSYIFIIEVTIATVFLSLAMYHITWKRVLSR</sequence>
<feature type="domain" description="ABC transmembrane type-2" evidence="10">
    <location>
        <begin position="31"/>
        <end position="252"/>
    </location>
</feature>
<feature type="transmembrane region" description="Helical" evidence="9">
    <location>
        <begin position="231"/>
        <end position="251"/>
    </location>
</feature>
<dbReference type="AlphaFoldDB" id="A0A075NTT5"/>
<dbReference type="PANTHER" id="PTHR30413">
    <property type="entry name" value="INNER MEMBRANE TRANSPORT PERMEASE"/>
    <property type="match status" value="1"/>
</dbReference>
<keyword evidence="12" id="KW-1185">Reference proteome</keyword>
<evidence type="ECO:0000313" key="12">
    <source>
        <dbReference type="Proteomes" id="UP000056090"/>
    </source>
</evidence>
<reference evidence="11 12" key="1">
    <citation type="submission" date="2014-06" db="EMBL/GenBank/DDBJ databases">
        <title>Genomes of Alteromonas australica, a world apart.</title>
        <authorList>
            <person name="Gonzaga A."/>
            <person name="Lopez-Perez M."/>
            <person name="Rodriguez-Valera F."/>
        </authorList>
    </citation>
    <scope>NUCLEOTIDE SEQUENCE [LARGE SCALE GENOMIC DNA]</scope>
    <source>
        <strain evidence="11 12">H 17</strain>
    </source>
</reference>
<dbReference type="Proteomes" id="UP000056090">
    <property type="component" value="Chromosome"/>
</dbReference>
<feature type="transmembrane region" description="Helical" evidence="9">
    <location>
        <begin position="62"/>
        <end position="85"/>
    </location>
</feature>
<accession>A0A075NTT5</accession>